<dbReference type="GO" id="GO:0009055">
    <property type="term" value="F:electron transfer activity"/>
    <property type="evidence" value="ECO:0007669"/>
    <property type="project" value="InterPro"/>
</dbReference>
<dbReference type="PROSITE" id="PS51257">
    <property type="entry name" value="PROKAR_LIPOPROTEIN"/>
    <property type="match status" value="1"/>
</dbReference>
<evidence type="ECO:0000256" key="4">
    <source>
        <dbReference type="PROSITE-ProRule" id="PRU00433"/>
    </source>
</evidence>
<dbReference type="PANTHER" id="PTHR40394:SF2">
    <property type="entry name" value="QUINOL:CYTOCHROME C OXIDOREDUCTASE MEMBRANE PROTEIN"/>
    <property type="match status" value="1"/>
</dbReference>
<evidence type="ECO:0000256" key="3">
    <source>
        <dbReference type="ARBA" id="ARBA00023004"/>
    </source>
</evidence>
<dbReference type="PANTHER" id="PTHR40394">
    <property type="entry name" value="LIPOPROTEIN-RELATED"/>
    <property type="match status" value="1"/>
</dbReference>
<reference evidence="6" key="1">
    <citation type="submission" date="2019-10" db="EMBL/GenBank/DDBJ databases">
        <title>Draft genome sequence of Panacibacter sp. KCS-6.</title>
        <authorList>
            <person name="Yim K.J."/>
        </authorList>
    </citation>
    <scope>NUCLEOTIDE SEQUENCE</scope>
    <source>
        <strain evidence="6">KCS-6</strain>
    </source>
</reference>
<proteinExistence type="predicted"/>
<evidence type="ECO:0000256" key="1">
    <source>
        <dbReference type="ARBA" id="ARBA00022617"/>
    </source>
</evidence>
<comment type="caution">
    <text evidence="6">The sequence shown here is derived from an EMBL/GenBank/DDBJ whole genome shotgun (WGS) entry which is preliminary data.</text>
</comment>
<dbReference type="Pfam" id="PF13442">
    <property type="entry name" value="Cytochrome_CBB3"/>
    <property type="match status" value="1"/>
</dbReference>
<evidence type="ECO:0000313" key="6">
    <source>
        <dbReference type="EMBL" id="NNV56419.1"/>
    </source>
</evidence>
<dbReference type="Gene3D" id="1.10.760.10">
    <property type="entry name" value="Cytochrome c-like domain"/>
    <property type="match status" value="1"/>
</dbReference>
<dbReference type="PROSITE" id="PS51007">
    <property type="entry name" value="CYTC"/>
    <property type="match status" value="1"/>
</dbReference>
<dbReference type="InterPro" id="IPR009056">
    <property type="entry name" value="Cyt_c-like_dom"/>
</dbReference>
<gene>
    <name evidence="6" type="ORF">GD597_13190</name>
</gene>
<keyword evidence="3 4" id="KW-0408">Iron</keyword>
<protein>
    <submittedName>
        <fullName evidence="6">C-type cytochrome</fullName>
    </submittedName>
</protein>
<organism evidence="6 7">
    <name type="scientific">Limnovirga soli</name>
    <dbReference type="NCBI Taxonomy" id="2656915"/>
    <lineage>
        <taxon>Bacteria</taxon>
        <taxon>Pseudomonadati</taxon>
        <taxon>Bacteroidota</taxon>
        <taxon>Chitinophagia</taxon>
        <taxon>Chitinophagales</taxon>
        <taxon>Chitinophagaceae</taxon>
        <taxon>Limnovirga</taxon>
    </lineage>
</organism>
<keyword evidence="1 4" id="KW-0349">Heme</keyword>
<accession>A0A8J8JVA1</accession>
<evidence type="ECO:0000256" key="2">
    <source>
        <dbReference type="ARBA" id="ARBA00022723"/>
    </source>
</evidence>
<name>A0A8J8JVA1_9BACT</name>
<feature type="domain" description="Cytochrome c" evidence="5">
    <location>
        <begin position="110"/>
        <end position="200"/>
    </location>
</feature>
<evidence type="ECO:0000313" key="7">
    <source>
        <dbReference type="Proteomes" id="UP000598971"/>
    </source>
</evidence>
<evidence type="ECO:0000259" key="5">
    <source>
        <dbReference type="PROSITE" id="PS51007"/>
    </source>
</evidence>
<dbReference type="SUPFAM" id="SSF46626">
    <property type="entry name" value="Cytochrome c"/>
    <property type="match status" value="1"/>
</dbReference>
<dbReference type="AlphaFoldDB" id="A0A8J8JVA1"/>
<dbReference type="InterPro" id="IPR036909">
    <property type="entry name" value="Cyt_c-like_dom_sf"/>
</dbReference>
<keyword evidence="2 4" id="KW-0479">Metal-binding</keyword>
<dbReference type="EMBL" id="WHPF01000009">
    <property type="protein sequence ID" value="NNV56419.1"/>
    <property type="molecule type" value="Genomic_DNA"/>
</dbReference>
<sequence>MKKISVIILMVNVIAISGCSDVKREPGSIYMPDMAYSRAYETYSERDSTIFTSEENHSDDKIFYNTLPVTGTIARGEELPFPLTKDAAGDTANYAASKLIANPLPPLTAEELKESERLYLINCGICHGAKLNGNGPLYKDGNGPYAAKPAALVGDAKYENMPDGQMYYSILYGKNLMGSYASQLNRDQRWKIIHYIKAKQAEAKGGSAPVAVDSATVVKK</sequence>
<dbReference type="RefSeq" id="WP_171608365.1">
    <property type="nucleotide sequence ID" value="NZ_WHPF01000009.1"/>
</dbReference>
<keyword evidence="7" id="KW-1185">Reference proteome</keyword>
<dbReference type="GO" id="GO:0020037">
    <property type="term" value="F:heme binding"/>
    <property type="evidence" value="ECO:0007669"/>
    <property type="project" value="InterPro"/>
</dbReference>
<dbReference type="Proteomes" id="UP000598971">
    <property type="component" value="Unassembled WGS sequence"/>
</dbReference>
<dbReference type="GO" id="GO:0046872">
    <property type="term" value="F:metal ion binding"/>
    <property type="evidence" value="ECO:0007669"/>
    <property type="project" value="UniProtKB-KW"/>
</dbReference>